<dbReference type="GeneID" id="109481904"/>
<dbReference type="KEGG" id="bbel:109481904"/>
<gene>
    <name evidence="3" type="primary">LOC109481904</name>
</gene>
<organism evidence="2 3">
    <name type="scientific">Branchiostoma belcheri</name>
    <name type="common">Amphioxus</name>
    <dbReference type="NCBI Taxonomy" id="7741"/>
    <lineage>
        <taxon>Eukaryota</taxon>
        <taxon>Metazoa</taxon>
        <taxon>Chordata</taxon>
        <taxon>Cephalochordata</taxon>
        <taxon>Leptocardii</taxon>
        <taxon>Amphioxiformes</taxon>
        <taxon>Branchiostomatidae</taxon>
        <taxon>Branchiostoma</taxon>
    </lineage>
</organism>
<dbReference type="Proteomes" id="UP000515135">
    <property type="component" value="Unplaced"/>
</dbReference>
<dbReference type="OrthoDB" id="10040174at2759"/>
<sequence>MNTRKKRGTASEHGDDTDPGAEFESFVRDQFKLLLDGQKALRSEVRALEENLEKNVEMLESRLERNEEKSRELETKLREVERQTTEGSERVKSATEEIADLQRKCNKLERFSRRNNIRIIGRKVERGENCLITVQKILREKFGRTDIKIERAHPDGPPQQTWRRQDTTTHPFQSELLPGQDAPHESVA</sequence>
<accession>A0A6P5A9R4</accession>
<dbReference type="AlphaFoldDB" id="A0A6P5A9R4"/>
<feature type="region of interest" description="Disordered" evidence="1">
    <location>
        <begin position="1"/>
        <end position="22"/>
    </location>
</feature>
<keyword evidence="2" id="KW-1185">Reference proteome</keyword>
<feature type="compositionally biased region" description="Polar residues" evidence="1">
    <location>
        <begin position="158"/>
        <end position="172"/>
    </location>
</feature>
<dbReference type="SUPFAM" id="SSF57997">
    <property type="entry name" value="Tropomyosin"/>
    <property type="match status" value="1"/>
</dbReference>
<protein>
    <submittedName>
        <fullName evidence="3">Uncharacterized protein LOC109481904</fullName>
    </submittedName>
</protein>
<feature type="region of interest" description="Disordered" evidence="1">
    <location>
        <begin position="149"/>
        <end position="188"/>
    </location>
</feature>
<evidence type="ECO:0000313" key="2">
    <source>
        <dbReference type="Proteomes" id="UP000515135"/>
    </source>
</evidence>
<proteinExistence type="predicted"/>
<dbReference type="Gene3D" id="3.30.70.1820">
    <property type="entry name" value="L1 transposable element, RRM domain"/>
    <property type="match status" value="1"/>
</dbReference>
<name>A0A6P5A9R4_BRABE</name>
<reference evidence="3" key="1">
    <citation type="submission" date="2025-08" db="UniProtKB">
        <authorList>
            <consortium name="RefSeq"/>
        </authorList>
    </citation>
    <scope>IDENTIFICATION</scope>
    <source>
        <tissue evidence="3">Gonad</tissue>
    </source>
</reference>
<evidence type="ECO:0000256" key="1">
    <source>
        <dbReference type="SAM" id="MobiDB-lite"/>
    </source>
</evidence>
<dbReference type="RefSeq" id="XP_019640092.1">
    <property type="nucleotide sequence ID" value="XM_019784533.1"/>
</dbReference>
<evidence type="ECO:0000313" key="3">
    <source>
        <dbReference type="RefSeq" id="XP_019640092.1"/>
    </source>
</evidence>
<feature type="region of interest" description="Disordered" evidence="1">
    <location>
        <begin position="62"/>
        <end position="94"/>
    </location>
</feature>